<proteinExistence type="predicted"/>
<dbReference type="Proteomes" id="UP001500620">
    <property type="component" value="Unassembled WGS sequence"/>
</dbReference>
<name>A0ABP8D401_9ACTN</name>
<evidence type="ECO:0000313" key="2">
    <source>
        <dbReference type="Proteomes" id="UP001500620"/>
    </source>
</evidence>
<dbReference type="EMBL" id="BAABAT010000004">
    <property type="protein sequence ID" value="GAA4246909.1"/>
    <property type="molecule type" value="Genomic_DNA"/>
</dbReference>
<sequence>MAVEEEPLTPIAGIDLRFLNAVITEDEGEPILLVDDGDVQIEFTSGMNGSWEQAIVGAQRLASTALEYAAIVRRRPGPS</sequence>
<comment type="caution">
    <text evidence="1">The sequence shown here is derived from an EMBL/GenBank/DDBJ whole genome shotgun (WGS) entry which is preliminary data.</text>
</comment>
<keyword evidence="2" id="KW-1185">Reference proteome</keyword>
<protein>
    <submittedName>
        <fullName evidence="1">Uncharacterized protein</fullName>
    </submittedName>
</protein>
<gene>
    <name evidence="1" type="ORF">GCM10022255_020630</name>
</gene>
<evidence type="ECO:0000313" key="1">
    <source>
        <dbReference type="EMBL" id="GAA4246909.1"/>
    </source>
</evidence>
<organism evidence="1 2">
    <name type="scientific">Dactylosporangium darangshiense</name>
    <dbReference type="NCBI Taxonomy" id="579108"/>
    <lineage>
        <taxon>Bacteria</taxon>
        <taxon>Bacillati</taxon>
        <taxon>Actinomycetota</taxon>
        <taxon>Actinomycetes</taxon>
        <taxon>Micromonosporales</taxon>
        <taxon>Micromonosporaceae</taxon>
        <taxon>Dactylosporangium</taxon>
    </lineage>
</organism>
<accession>A0ABP8D401</accession>
<reference evidence="2" key="1">
    <citation type="journal article" date="2019" name="Int. J. Syst. Evol. Microbiol.">
        <title>The Global Catalogue of Microorganisms (GCM) 10K type strain sequencing project: providing services to taxonomists for standard genome sequencing and annotation.</title>
        <authorList>
            <consortium name="The Broad Institute Genomics Platform"/>
            <consortium name="The Broad Institute Genome Sequencing Center for Infectious Disease"/>
            <person name="Wu L."/>
            <person name="Ma J."/>
        </authorList>
    </citation>
    <scope>NUCLEOTIDE SEQUENCE [LARGE SCALE GENOMIC DNA]</scope>
    <source>
        <strain evidence="2">JCM 17441</strain>
    </source>
</reference>
<dbReference type="RefSeq" id="WP_345123790.1">
    <property type="nucleotide sequence ID" value="NZ_BAABAT010000004.1"/>
</dbReference>